<evidence type="ECO:0000313" key="2">
    <source>
        <dbReference type="Proteomes" id="UP000683925"/>
    </source>
</evidence>
<proteinExistence type="predicted"/>
<sequence>MQFELEKILTSFKQLACSYCNQKNQSTAYIQDGMTDEDDESFFLRINKNSFYYVYRAIEPKRNLAYFQMRLTKRKKYILANIEIFRKDLYDNTQIKAFIDDNGYLNFSFHYFLNENCSIKVPQLLDKKKIVITDAINKFEMKIHNNMSGLNNAVNQNIPSNKQLIEPLPSVQSFGVKLIKVVNIVKSNPEQKRIYYQVQGSNNLCEDIYINIKEIDQKSYSLIQNGKLLKLEKQINTLLSFLDIDIQGTFRNLFLTIYLENEKRKYFEFNQLMPLSEFFERKLQFNETFQIRIQLLIQVLCVSLLKIFLNLDLGSTQQDIILINSRKQIKLDMLAYLKCSSCKTEQQSEQSDQMEEILNYFEFLLPYRERPILIQNHNITNELQNMKQLIKQKKITVKLITQQLIHIDKQIQQYVGL</sequence>
<dbReference type="OrthoDB" id="311647at2759"/>
<gene>
    <name evidence="1" type="ORF">POCTA_138.1.T0170226</name>
</gene>
<accession>A0A8S1SZ90</accession>
<reference evidence="1" key="1">
    <citation type="submission" date="2021-01" db="EMBL/GenBank/DDBJ databases">
        <authorList>
            <consortium name="Genoscope - CEA"/>
            <person name="William W."/>
        </authorList>
    </citation>
    <scope>NUCLEOTIDE SEQUENCE</scope>
</reference>
<dbReference type="EMBL" id="CAJJDP010000017">
    <property type="protein sequence ID" value="CAD8145433.1"/>
    <property type="molecule type" value="Genomic_DNA"/>
</dbReference>
<keyword evidence="2" id="KW-1185">Reference proteome</keyword>
<organism evidence="1 2">
    <name type="scientific">Paramecium octaurelia</name>
    <dbReference type="NCBI Taxonomy" id="43137"/>
    <lineage>
        <taxon>Eukaryota</taxon>
        <taxon>Sar</taxon>
        <taxon>Alveolata</taxon>
        <taxon>Ciliophora</taxon>
        <taxon>Intramacronucleata</taxon>
        <taxon>Oligohymenophorea</taxon>
        <taxon>Peniculida</taxon>
        <taxon>Parameciidae</taxon>
        <taxon>Paramecium</taxon>
    </lineage>
</organism>
<evidence type="ECO:0000313" key="1">
    <source>
        <dbReference type="EMBL" id="CAD8145433.1"/>
    </source>
</evidence>
<dbReference type="Proteomes" id="UP000683925">
    <property type="component" value="Unassembled WGS sequence"/>
</dbReference>
<dbReference type="AlphaFoldDB" id="A0A8S1SZ90"/>
<dbReference type="OMA" id="NLAYFQM"/>
<comment type="caution">
    <text evidence="1">The sequence shown here is derived from an EMBL/GenBank/DDBJ whole genome shotgun (WGS) entry which is preliminary data.</text>
</comment>
<protein>
    <submittedName>
        <fullName evidence="1">Uncharacterized protein</fullName>
    </submittedName>
</protein>
<name>A0A8S1SZ90_PAROT</name>